<dbReference type="GO" id="GO:0005833">
    <property type="term" value="C:hemoglobin complex"/>
    <property type="evidence" value="ECO:0007669"/>
    <property type="project" value="InterPro"/>
</dbReference>
<proteinExistence type="inferred from homology"/>
<organism evidence="9 10">
    <name type="scientific">Daphnia galeata</name>
    <dbReference type="NCBI Taxonomy" id="27404"/>
    <lineage>
        <taxon>Eukaryota</taxon>
        <taxon>Metazoa</taxon>
        <taxon>Ecdysozoa</taxon>
        <taxon>Arthropoda</taxon>
        <taxon>Crustacea</taxon>
        <taxon>Branchiopoda</taxon>
        <taxon>Diplostraca</taxon>
        <taxon>Cladocera</taxon>
        <taxon>Anomopoda</taxon>
        <taxon>Daphniidae</taxon>
        <taxon>Daphnia</taxon>
    </lineage>
</organism>
<dbReference type="Proteomes" id="UP000789390">
    <property type="component" value="Unassembled WGS sequence"/>
</dbReference>
<feature type="compositionally biased region" description="Low complexity" evidence="7">
    <location>
        <begin position="1"/>
        <end position="13"/>
    </location>
</feature>
<evidence type="ECO:0000313" key="9">
    <source>
        <dbReference type="EMBL" id="CAH0098890.1"/>
    </source>
</evidence>
<evidence type="ECO:0000256" key="1">
    <source>
        <dbReference type="ARBA" id="ARBA00022448"/>
    </source>
</evidence>
<dbReference type="InterPro" id="IPR009050">
    <property type="entry name" value="Globin-like_sf"/>
</dbReference>
<feature type="domain" description="Globin" evidence="8">
    <location>
        <begin position="256"/>
        <end position="399"/>
    </location>
</feature>
<keyword evidence="2 6" id="KW-0349">Heme</keyword>
<sequence>MRLDPARPLSPLLCRPPSPPDDDIFPAQTGLLLSNHQAAASIKTEQRPQRRNSLVPYKSNLMFIRFFNCLPSQPGTSTTTVTTSVTTVSADDDSDAGLSLSSHDRSVIRKTWEQARRDGDVPPKILFRFISAHPEYQKMFSKFASVPQNELMTNGNFLAQAYTILAGLNVAIQSLSSAELMASQLNALGGAHKPRGATPVMFEEFGAILEEVLAEELGSTFNAEAKQAWKNGLSALVAGISKTLKNPEDLADPQTKLSDRQIRDVQRSWENIRGSRNAMVSAILVKLFQETPRIQKYFVKFGKVPVGSLSGDAEFNKQVALVADRLDTIISAMGDKLQLLGNINYMRYTHAARSIPRGPWEDFGRLLMDSLAANGVSSNDLVSWKGALGVFVNGIAPKN</sequence>
<dbReference type="OrthoDB" id="436496at2759"/>
<evidence type="ECO:0000256" key="3">
    <source>
        <dbReference type="ARBA" id="ARBA00022621"/>
    </source>
</evidence>
<comment type="similarity">
    <text evidence="6">Belongs to the globin family.</text>
</comment>
<dbReference type="PANTHER" id="PTHR47217">
    <property type="entry name" value="GLOBIN-LIKE PROTEIN"/>
    <property type="match status" value="1"/>
</dbReference>
<keyword evidence="4" id="KW-0479">Metal-binding</keyword>
<evidence type="ECO:0000313" key="10">
    <source>
        <dbReference type="Proteomes" id="UP000789390"/>
    </source>
</evidence>
<evidence type="ECO:0000256" key="7">
    <source>
        <dbReference type="SAM" id="MobiDB-lite"/>
    </source>
</evidence>
<dbReference type="EMBL" id="CAKKLH010000010">
    <property type="protein sequence ID" value="CAH0098890.1"/>
    <property type="molecule type" value="Genomic_DNA"/>
</dbReference>
<dbReference type="PANTHER" id="PTHR47217:SF1">
    <property type="entry name" value="GLOBIN-LIKE PROTEIN"/>
    <property type="match status" value="1"/>
</dbReference>
<dbReference type="InterPro" id="IPR012292">
    <property type="entry name" value="Globin/Proto"/>
</dbReference>
<dbReference type="Gene3D" id="1.10.490.10">
    <property type="entry name" value="Globins"/>
    <property type="match status" value="2"/>
</dbReference>
<dbReference type="Pfam" id="PF00042">
    <property type="entry name" value="Globin"/>
    <property type="match status" value="2"/>
</dbReference>
<accession>A0A8J2WCF5</accession>
<dbReference type="InterPro" id="IPR000971">
    <property type="entry name" value="Globin"/>
</dbReference>
<dbReference type="AlphaFoldDB" id="A0A8J2WCF5"/>
<gene>
    <name evidence="9" type="ORF">DGAL_LOCUS997</name>
</gene>
<evidence type="ECO:0000256" key="6">
    <source>
        <dbReference type="RuleBase" id="RU000356"/>
    </source>
</evidence>
<dbReference type="CDD" id="cd01040">
    <property type="entry name" value="Mb-like"/>
    <property type="match status" value="2"/>
</dbReference>
<dbReference type="GO" id="GO:0020037">
    <property type="term" value="F:heme binding"/>
    <property type="evidence" value="ECO:0007669"/>
    <property type="project" value="InterPro"/>
</dbReference>
<reference evidence="9" key="1">
    <citation type="submission" date="2021-11" db="EMBL/GenBank/DDBJ databases">
        <authorList>
            <person name="Schell T."/>
        </authorList>
    </citation>
    <scope>NUCLEOTIDE SEQUENCE</scope>
    <source>
        <strain evidence="9">M5</strain>
    </source>
</reference>
<evidence type="ECO:0000259" key="8">
    <source>
        <dbReference type="PROSITE" id="PS01033"/>
    </source>
</evidence>
<dbReference type="PROSITE" id="PS01033">
    <property type="entry name" value="GLOBIN"/>
    <property type="match status" value="2"/>
</dbReference>
<feature type="region of interest" description="Disordered" evidence="7">
    <location>
        <begin position="1"/>
        <end position="21"/>
    </location>
</feature>
<evidence type="ECO:0000256" key="5">
    <source>
        <dbReference type="ARBA" id="ARBA00023004"/>
    </source>
</evidence>
<keyword evidence="3 6" id="KW-0561">Oxygen transport</keyword>
<dbReference type="PRINTS" id="PR00611">
    <property type="entry name" value="ERYTHCRUORIN"/>
</dbReference>
<comment type="caution">
    <text evidence="9">The sequence shown here is derived from an EMBL/GenBank/DDBJ whole genome shotgun (WGS) entry which is preliminary data.</text>
</comment>
<dbReference type="GO" id="GO:0005344">
    <property type="term" value="F:oxygen carrier activity"/>
    <property type="evidence" value="ECO:0007669"/>
    <property type="project" value="UniProtKB-KW"/>
</dbReference>
<dbReference type="GO" id="GO:0046872">
    <property type="term" value="F:metal ion binding"/>
    <property type="evidence" value="ECO:0007669"/>
    <property type="project" value="UniProtKB-KW"/>
</dbReference>
<name>A0A8J2WCF5_9CRUS</name>
<keyword evidence="5" id="KW-0408">Iron</keyword>
<evidence type="ECO:0000256" key="2">
    <source>
        <dbReference type="ARBA" id="ARBA00022617"/>
    </source>
</evidence>
<feature type="domain" description="Globin" evidence="8">
    <location>
        <begin position="99"/>
        <end position="245"/>
    </location>
</feature>
<evidence type="ECO:0000256" key="4">
    <source>
        <dbReference type="ARBA" id="ARBA00022723"/>
    </source>
</evidence>
<dbReference type="GO" id="GO:0019825">
    <property type="term" value="F:oxygen binding"/>
    <property type="evidence" value="ECO:0007669"/>
    <property type="project" value="InterPro"/>
</dbReference>
<dbReference type="GO" id="GO:0005576">
    <property type="term" value="C:extracellular region"/>
    <property type="evidence" value="ECO:0007669"/>
    <property type="project" value="InterPro"/>
</dbReference>
<dbReference type="InterPro" id="IPR044399">
    <property type="entry name" value="Mb-like_M"/>
</dbReference>
<keyword evidence="10" id="KW-1185">Reference proteome</keyword>
<dbReference type="InterPro" id="IPR002336">
    <property type="entry name" value="Erythrocruorin"/>
</dbReference>
<keyword evidence="1 6" id="KW-0813">Transport</keyword>
<dbReference type="SUPFAM" id="SSF46458">
    <property type="entry name" value="Globin-like"/>
    <property type="match status" value="2"/>
</dbReference>
<protein>
    <recommendedName>
        <fullName evidence="8">Globin domain-containing protein</fullName>
    </recommendedName>
</protein>